<keyword evidence="2" id="KW-1185">Reference proteome</keyword>
<gene>
    <name evidence="1" type="ORF">MRB53_010449</name>
</gene>
<protein>
    <submittedName>
        <fullName evidence="1">Uncharacterized protein</fullName>
    </submittedName>
</protein>
<proteinExistence type="predicted"/>
<dbReference type="Proteomes" id="UP001234297">
    <property type="component" value="Chromosome 3"/>
</dbReference>
<organism evidence="1 2">
    <name type="scientific">Persea americana</name>
    <name type="common">Avocado</name>
    <dbReference type="NCBI Taxonomy" id="3435"/>
    <lineage>
        <taxon>Eukaryota</taxon>
        <taxon>Viridiplantae</taxon>
        <taxon>Streptophyta</taxon>
        <taxon>Embryophyta</taxon>
        <taxon>Tracheophyta</taxon>
        <taxon>Spermatophyta</taxon>
        <taxon>Magnoliopsida</taxon>
        <taxon>Magnoliidae</taxon>
        <taxon>Laurales</taxon>
        <taxon>Lauraceae</taxon>
        <taxon>Persea</taxon>
    </lineage>
</organism>
<comment type="caution">
    <text evidence="1">The sequence shown here is derived from an EMBL/GenBank/DDBJ whole genome shotgun (WGS) entry which is preliminary data.</text>
</comment>
<evidence type="ECO:0000313" key="1">
    <source>
        <dbReference type="EMBL" id="KAJ8636182.1"/>
    </source>
</evidence>
<evidence type="ECO:0000313" key="2">
    <source>
        <dbReference type="Proteomes" id="UP001234297"/>
    </source>
</evidence>
<accession>A0ACC2LSU9</accession>
<name>A0ACC2LSU9_PERAE</name>
<reference evidence="1 2" key="1">
    <citation type="journal article" date="2022" name="Hortic Res">
        <title>A haplotype resolved chromosomal level avocado genome allows analysis of novel avocado genes.</title>
        <authorList>
            <person name="Nath O."/>
            <person name="Fletcher S.J."/>
            <person name="Hayward A."/>
            <person name="Shaw L.M."/>
            <person name="Masouleh A.K."/>
            <person name="Furtado A."/>
            <person name="Henry R.J."/>
            <person name="Mitter N."/>
        </authorList>
    </citation>
    <scope>NUCLEOTIDE SEQUENCE [LARGE SCALE GENOMIC DNA]</scope>
    <source>
        <strain evidence="2">cv. Hass</strain>
    </source>
</reference>
<dbReference type="EMBL" id="CM056811">
    <property type="protein sequence ID" value="KAJ8636182.1"/>
    <property type="molecule type" value="Genomic_DNA"/>
</dbReference>
<sequence length="243" mass="27614">MNLEKEAKGCFINALGHARGAKGVRISKSEMVVEKELHSNTEEVGRKRAYLSQASGAIKITVRFLVADNRREKKVPCLRLVSFVAIEKKNRRQRVPCVFCKHLPMQFVDVHHQILRHQNRRRSFTCTRTAPSLQKRKVAPGYKTGEEVYRIAADPVLSLLLHRSLRRLHPSPDEGGRRCCHSSVEVLGSSDFGINTINVCFTCYRSLAFVKKFIIAEVTSLPNICQHQDFPLPRKLEAWIGAI</sequence>